<dbReference type="Pfam" id="PF03845">
    <property type="entry name" value="Spore_permease"/>
    <property type="match status" value="1"/>
</dbReference>
<evidence type="ECO:0000256" key="2">
    <source>
        <dbReference type="ARBA" id="ARBA00007998"/>
    </source>
</evidence>
<feature type="transmembrane region" description="Helical" evidence="8">
    <location>
        <begin position="120"/>
        <end position="136"/>
    </location>
</feature>
<dbReference type="NCBIfam" id="TIGR00912">
    <property type="entry name" value="2A0309"/>
    <property type="match status" value="1"/>
</dbReference>
<accession>A0ABY8V0L7</accession>
<dbReference type="PANTHER" id="PTHR34975">
    <property type="entry name" value="SPORE GERMINATION PROTEIN A2"/>
    <property type="match status" value="1"/>
</dbReference>
<evidence type="ECO:0000256" key="6">
    <source>
        <dbReference type="ARBA" id="ARBA00022989"/>
    </source>
</evidence>
<feature type="transmembrane region" description="Helical" evidence="8">
    <location>
        <begin position="143"/>
        <end position="163"/>
    </location>
</feature>
<evidence type="ECO:0000313" key="10">
    <source>
        <dbReference type="Proteomes" id="UP001236652"/>
    </source>
</evidence>
<dbReference type="Proteomes" id="UP001236652">
    <property type="component" value="Chromosome"/>
</dbReference>
<name>A0ABY8V0L7_9BACI</name>
<sequence>MSNVSQNQQISPFLVFFLIHSMQIGVGVLSFERVISEKAGHDAWMSIILAALFSHILLWMIYSVVTKHDQDIISIHQSLLGKWIGNVLSLALLSYFALIVLQVLRVYIDVIRAWIFPETPVWLLALLFLLLSYYFVLGDFRVVAGICFFGVLLPLPLLLLKIYPIQDGHVTNLIPFFEADAVSLLKASKEMTFSYVGIEFLLLYYPFIKRGKTSARYAHFGLLLTSFIYLFSALVTFMYFSQGQLQHVVWPTLDLWKTVDFPFIERFEYVGIAIWLLVILPQMALGLWCILRGVNQMITLHTRLIGYGIVLTLVVAASLIQGRDAVQMLNTTTNQTSFIVLACYIPCLFLLSKIRRRQGQ</sequence>
<feature type="transmembrane region" description="Helical" evidence="8">
    <location>
        <begin position="83"/>
        <end position="108"/>
    </location>
</feature>
<reference evidence="9 10" key="1">
    <citation type="submission" date="2023-05" db="EMBL/GenBank/DDBJ databases">
        <title>Comparative genomics reveals the evidence of polycyclic aromatic hydrocarbons degradation in moderately halophilic genus Pontibacillus.</title>
        <authorList>
            <person name="Yang H."/>
            <person name="Qian Z."/>
        </authorList>
    </citation>
    <scope>NUCLEOTIDE SEQUENCE [LARGE SCALE GENOMIC DNA]</scope>
    <source>
        <strain evidence="10">HN14</strain>
    </source>
</reference>
<organism evidence="9 10">
    <name type="scientific">Pontibacillus chungwhensis</name>
    <dbReference type="NCBI Taxonomy" id="265426"/>
    <lineage>
        <taxon>Bacteria</taxon>
        <taxon>Bacillati</taxon>
        <taxon>Bacillota</taxon>
        <taxon>Bacilli</taxon>
        <taxon>Bacillales</taxon>
        <taxon>Bacillaceae</taxon>
        <taxon>Pontibacillus</taxon>
    </lineage>
</organism>
<dbReference type="Gene3D" id="1.20.1740.10">
    <property type="entry name" value="Amino acid/polyamine transporter I"/>
    <property type="match status" value="1"/>
</dbReference>
<dbReference type="RefSeq" id="WP_231415748.1">
    <property type="nucleotide sequence ID" value="NZ_CP126446.1"/>
</dbReference>
<comment type="subcellular location">
    <subcellularLocation>
        <location evidence="1">Membrane</location>
        <topology evidence="1">Multi-pass membrane protein</topology>
    </subcellularLocation>
</comment>
<keyword evidence="4" id="KW-0309">Germination</keyword>
<keyword evidence="3" id="KW-0813">Transport</keyword>
<evidence type="ECO:0000256" key="8">
    <source>
        <dbReference type="SAM" id="Phobius"/>
    </source>
</evidence>
<feature type="transmembrane region" description="Helical" evidence="8">
    <location>
        <begin position="43"/>
        <end position="62"/>
    </location>
</feature>
<feature type="transmembrane region" description="Helical" evidence="8">
    <location>
        <begin position="12"/>
        <end position="31"/>
    </location>
</feature>
<feature type="transmembrane region" description="Helical" evidence="8">
    <location>
        <begin position="192"/>
        <end position="208"/>
    </location>
</feature>
<evidence type="ECO:0000256" key="4">
    <source>
        <dbReference type="ARBA" id="ARBA00022544"/>
    </source>
</evidence>
<keyword evidence="6 8" id="KW-1133">Transmembrane helix</keyword>
<evidence type="ECO:0000313" key="9">
    <source>
        <dbReference type="EMBL" id="WIF99482.1"/>
    </source>
</evidence>
<evidence type="ECO:0000256" key="1">
    <source>
        <dbReference type="ARBA" id="ARBA00004141"/>
    </source>
</evidence>
<keyword evidence="5 8" id="KW-0812">Transmembrane</keyword>
<keyword evidence="10" id="KW-1185">Reference proteome</keyword>
<gene>
    <name evidence="9" type="ORF">QNI29_07445</name>
</gene>
<proteinExistence type="inferred from homology"/>
<evidence type="ECO:0000256" key="7">
    <source>
        <dbReference type="ARBA" id="ARBA00023136"/>
    </source>
</evidence>
<protein>
    <submittedName>
        <fullName evidence="9">GerAB/ArcD/ProY family transporter</fullName>
    </submittedName>
</protein>
<evidence type="ECO:0000256" key="5">
    <source>
        <dbReference type="ARBA" id="ARBA00022692"/>
    </source>
</evidence>
<dbReference type="EMBL" id="CP126446">
    <property type="protein sequence ID" value="WIF99482.1"/>
    <property type="molecule type" value="Genomic_DNA"/>
</dbReference>
<keyword evidence="7 8" id="KW-0472">Membrane</keyword>
<feature type="transmembrane region" description="Helical" evidence="8">
    <location>
        <begin position="220"/>
        <end position="240"/>
    </location>
</feature>
<feature type="transmembrane region" description="Helical" evidence="8">
    <location>
        <begin position="332"/>
        <end position="351"/>
    </location>
</feature>
<feature type="transmembrane region" description="Helical" evidence="8">
    <location>
        <begin position="269"/>
        <end position="291"/>
    </location>
</feature>
<evidence type="ECO:0000256" key="3">
    <source>
        <dbReference type="ARBA" id="ARBA00022448"/>
    </source>
</evidence>
<dbReference type="InterPro" id="IPR004761">
    <property type="entry name" value="Spore_GerAB"/>
</dbReference>
<comment type="similarity">
    <text evidence="2">Belongs to the amino acid-polyamine-organocation (APC) superfamily. Spore germination protein (SGP) (TC 2.A.3.9) family.</text>
</comment>
<feature type="transmembrane region" description="Helical" evidence="8">
    <location>
        <begin position="303"/>
        <end position="320"/>
    </location>
</feature>
<dbReference type="PANTHER" id="PTHR34975:SF2">
    <property type="entry name" value="SPORE GERMINATION PROTEIN A2"/>
    <property type="match status" value="1"/>
</dbReference>